<dbReference type="Proteomes" id="UP000005239">
    <property type="component" value="Unassembled WGS sequence"/>
</dbReference>
<accession>A0A2A6BKQ8</accession>
<proteinExistence type="predicted"/>
<feature type="region of interest" description="Disordered" evidence="1">
    <location>
        <begin position="1"/>
        <end position="20"/>
    </location>
</feature>
<gene>
    <name evidence="2" type="primary">WBGene00113968</name>
</gene>
<feature type="compositionally biased region" description="Pro residues" evidence="1">
    <location>
        <begin position="231"/>
        <end position="243"/>
    </location>
</feature>
<dbReference type="EnsemblMetazoa" id="PPA24414.1">
    <property type="protein sequence ID" value="PPA24414.1"/>
    <property type="gene ID" value="WBGene00113968"/>
</dbReference>
<reference evidence="3" key="1">
    <citation type="journal article" date="2008" name="Nat. Genet.">
        <title>The Pristionchus pacificus genome provides a unique perspective on nematode lifestyle and parasitism.</title>
        <authorList>
            <person name="Dieterich C."/>
            <person name="Clifton S.W."/>
            <person name="Schuster L.N."/>
            <person name="Chinwalla A."/>
            <person name="Delehaunty K."/>
            <person name="Dinkelacker I."/>
            <person name="Fulton L."/>
            <person name="Fulton R."/>
            <person name="Godfrey J."/>
            <person name="Minx P."/>
            <person name="Mitreva M."/>
            <person name="Roeseler W."/>
            <person name="Tian H."/>
            <person name="Witte H."/>
            <person name="Yang S.P."/>
            <person name="Wilson R.K."/>
            <person name="Sommer R.J."/>
        </authorList>
    </citation>
    <scope>NUCLEOTIDE SEQUENCE [LARGE SCALE GENOMIC DNA]</scope>
    <source>
        <strain evidence="3">PS312</strain>
    </source>
</reference>
<reference evidence="2" key="2">
    <citation type="submission" date="2022-06" db="UniProtKB">
        <authorList>
            <consortium name="EnsemblMetazoa"/>
        </authorList>
    </citation>
    <scope>IDENTIFICATION</scope>
    <source>
        <strain evidence="2">PS312</strain>
    </source>
</reference>
<dbReference type="AlphaFoldDB" id="A0A2A6BKQ8"/>
<dbReference type="OrthoDB" id="5859672at2759"/>
<keyword evidence="3" id="KW-1185">Reference proteome</keyword>
<sequence>SPIRKRVSEGLKSAESPSDSNFSARIVNNSSSTSRMRVLLLLLGLASLGASTWIGEEYWTTIDGGGAPFHGSINDFARVDGLDNKFVAFWITRSYYPGEHFEAFGVAYVDADGKVCATFAGFRRENIEICGNFRVLSIPQRYSGRDLFEWVDGQTAAADTVGYLAHRVAKATNDEGEIVYGDAIPSRKTFAGALRTSLDTEIIESDSEYLQRVQLLRLNVAENTSRQPHVPRLPPPPPPPPVQPTKELICDQRGNAFEKRTDASGRTFYVEYDERANGGRRPNCPFVAPVIQHPVRVPDGRYAHAILPDHHDANGQTIDDAHIGYGRRYRRKILRGMRRAEKSD</sequence>
<name>A0A2A6BKQ8_PRIPA</name>
<evidence type="ECO:0000313" key="2">
    <source>
        <dbReference type="EnsemblMetazoa" id="PPA24414.1"/>
    </source>
</evidence>
<evidence type="ECO:0000256" key="1">
    <source>
        <dbReference type="SAM" id="MobiDB-lite"/>
    </source>
</evidence>
<evidence type="ECO:0000313" key="3">
    <source>
        <dbReference type="Proteomes" id="UP000005239"/>
    </source>
</evidence>
<organism evidence="2 3">
    <name type="scientific">Pristionchus pacificus</name>
    <name type="common">Parasitic nematode worm</name>
    <dbReference type="NCBI Taxonomy" id="54126"/>
    <lineage>
        <taxon>Eukaryota</taxon>
        <taxon>Metazoa</taxon>
        <taxon>Ecdysozoa</taxon>
        <taxon>Nematoda</taxon>
        <taxon>Chromadorea</taxon>
        <taxon>Rhabditida</taxon>
        <taxon>Rhabditina</taxon>
        <taxon>Diplogasteromorpha</taxon>
        <taxon>Diplogasteroidea</taxon>
        <taxon>Neodiplogasteridae</taxon>
        <taxon>Pristionchus</taxon>
    </lineage>
</organism>
<accession>A0A8R1YFJ3</accession>
<feature type="region of interest" description="Disordered" evidence="1">
    <location>
        <begin position="223"/>
        <end position="243"/>
    </location>
</feature>
<protein>
    <submittedName>
        <fullName evidence="2">Uncharacterized protein</fullName>
    </submittedName>
</protein>